<feature type="domain" description="HTH lysR-type" evidence="5">
    <location>
        <begin position="1"/>
        <end position="59"/>
    </location>
</feature>
<protein>
    <submittedName>
        <fullName evidence="6">LysR family transcriptional regulator</fullName>
    </submittedName>
</protein>
<keyword evidence="3" id="KW-0238">DNA-binding</keyword>
<proteinExistence type="inferred from homology"/>
<dbReference type="EMBL" id="CP047476">
    <property type="protein sequence ID" value="QIA65725.1"/>
    <property type="molecule type" value="Genomic_DNA"/>
</dbReference>
<sequence length="295" mass="33717">MRFLDDFYIFCQVVEHGSMKKASEQLDVPLSTISRRVNSLEELVGTQLFIRSKTSLTPSNEGKRYYQRLSPHYQSLAEEIDNLRKDEQDVSGKVSIDCTPFVYDYFLKHKIVELVHQYPRLKLKFIPASDTSVIDPDADIAILTGDLPDSNLVAKKLYEFGVKVVVSKQYAQQHGVVTDINELKNHPFVGHLKNYQLAGYNQQRQQLETVHLFPKVVLTEAQAVLEMVSHGVGFCFTSEYFVERQLKDGSLVEWLPGYDFGKRAVSVAYRHRTLKSNAQQVVLDAISEAFQSHRV</sequence>
<dbReference type="InterPro" id="IPR005119">
    <property type="entry name" value="LysR_subst-bd"/>
</dbReference>
<reference evidence="6 7" key="1">
    <citation type="submission" date="2020-01" db="EMBL/GenBank/DDBJ databases">
        <title>Whole genome and functional gene identification of agarase of Vibrio HN897.</title>
        <authorList>
            <person name="Liu Y."/>
            <person name="Zhao Z."/>
        </authorList>
    </citation>
    <scope>NUCLEOTIDE SEQUENCE [LARGE SCALE GENOMIC DNA]</scope>
    <source>
        <strain evidence="6 7">HN897</strain>
    </source>
</reference>
<evidence type="ECO:0000313" key="6">
    <source>
        <dbReference type="EMBL" id="QIA65725.1"/>
    </source>
</evidence>
<dbReference type="PANTHER" id="PTHR30537:SF5">
    <property type="entry name" value="HTH-TYPE TRANSCRIPTIONAL ACTIVATOR TTDR-RELATED"/>
    <property type="match status" value="1"/>
</dbReference>
<dbReference type="InterPro" id="IPR036390">
    <property type="entry name" value="WH_DNA-bd_sf"/>
</dbReference>
<evidence type="ECO:0000256" key="3">
    <source>
        <dbReference type="ARBA" id="ARBA00023125"/>
    </source>
</evidence>
<organism evidence="6 7">
    <name type="scientific">Vibrio astriarenae</name>
    <dbReference type="NCBI Taxonomy" id="1481923"/>
    <lineage>
        <taxon>Bacteria</taxon>
        <taxon>Pseudomonadati</taxon>
        <taxon>Pseudomonadota</taxon>
        <taxon>Gammaproteobacteria</taxon>
        <taxon>Vibrionales</taxon>
        <taxon>Vibrionaceae</taxon>
        <taxon>Vibrio</taxon>
    </lineage>
</organism>
<dbReference type="Pfam" id="PF00126">
    <property type="entry name" value="HTH_1"/>
    <property type="match status" value="1"/>
</dbReference>
<dbReference type="GO" id="GO:0043565">
    <property type="term" value="F:sequence-specific DNA binding"/>
    <property type="evidence" value="ECO:0007669"/>
    <property type="project" value="TreeGrafter"/>
</dbReference>
<evidence type="ECO:0000256" key="2">
    <source>
        <dbReference type="ARBA" id="ARBA00023015"/>
    </source>
</evidence>
<dbReference type="KEGG" id="vas:GT360_19590"/>
<gene>
    <name evidence="6" type="ORF">GT360_19590</name>
</gene>
<dbReference type="Proteomes" id="UP000464262">
    <property type="component" value="Chromosome 2"/>
</dbReference>
<dbReference type="SUPFAM" id="SSF53850">
    <property type="entry name" value="Periplasmic binding protein-like II"/>
    <property type="match status" value="1"/>
</dbReference>
<evidence type="ECO:0000313" key="7">
    <source>
        <dbReference type="Proteomes" id="UP000464262"/>
    </source>
</evidence>
<accession>A0A7Z2T7K1</accession>
<dbReference type="PANTHER" id="PTHR30537">
    <property type="entry name" value="HTH-TYPE TRANSCRIPTIONAL REGULATOR"/>
    <property type="match status" value="1"/>
</dbReference>
<dbReference type="InterPro" id="IPR036388">
    <property type="entry name" value="WH-like_DNA-bd_sf"/>
</dbReference>
<evidence type="ECO:0000256" key="4">
    <source>
        <dbReference type="ARBA" id="ARBA00023163"/>
    </source>
</evidence>
<dbReference type="Gene3D" id="1.10.10.10">
    <property type="entry name" value="Winged helix-like DNA-binding domain superfamily/Winged helix DNA-binding domain"/>
    <property type="match status" value="1"/>
</dbReference>
<dbReference type="GO" id="GO:0003700">
    <property type="term" value="F:DNA-binding transcription factor activity"/>
    <property type="evidence" value="ECO:0007669"/>
    <property type="project" value="InterPro"/>
</dbReference>
<dbReference type="PROSITE" id="PS50931">
    <property type="entry name" value="HTH_LYSR"/>
    <property type="match status" value="1"/>
</dbReference>
<keyword evidence="2" id="KW-0805">Transcription regulation</keyword>
<dbReference type="SUPFAM" id="SSF46785">
    <property type="entry name" value="Winged helix' DNA-binding domain"/>
    <property type="match status" value="1"/>
</dbReference>
<evidence type="ECO:0000259" key="5">
    <source>
        <dbReference type="PROSITE" id="PS50931"/>
    </source>
</evidence>
<evidence type="ECO:0000256" key="1">
    <source>
        <dbReference type="ARBA" id="ARBA00009437"/>
    </source>
</evidence>
<dbReference type="InterPro" id="IPR058163">
    <property type="entry name" value="LysR-type_TF_proteobact-type"/>
</dbReference>
<keyword evidence="4" id="KW-0804">Transcription</keyword>
<dbReference type="AlphaFoldDB" id="A0A7Z2T7K1"/>
<dbReference type="InterPro" id="IPR000847">
    <property type="entry name" value="LysR_HTH_N"/>
</dbReference>
<dbReference type="GO" id="GO:0006351">
    <property type="term" value="P:DNA-templated transcription"/>
    <property type="evidence" value="ECO:0007669"/>
    <property type="project" value="TreeGrafter"/>
</dbReference>
<name>A0A7Z2T7K1_9VIBR</name>
<keyword evidence="7" id="KW-1185">Reference proteome</keyword>
<dbReference type="RefSeq" id="WP_164650622.1">
    <property type="nucleotide sequence ID" value="NZ_CP047476.1"/>
</dbReference>
<comment type="similarity">
    <text evidence="1">Belongs to the LysR transcriptional regulatory family.</text>
</comment>
<dbReference type="Pfam" id="PF03466">
    <property type="entry name" value="LysR_substrate"/>
    <property type="match status" value="1"/>
</dbReference>
<dbReference type="Gene3D" id="3.40.190.290">
    <property type="match status" value="1"/>
</dbReference>